<dbReference type="SUPFAM" id="SSF51120">
    <property type="entry name" value="beta-Roll"/>
    <property type="match status" value="1"/>
</dbReference>
<feature type="region of interest" description="Disordered" evidence="1">
    <location>
        <begin position="320"/>
        <end position="370"/>
    </location>
</feature>
<protein>
    <recommendedName>
        <fullName evidence="2">Periplasmic copper-binding protein NosD beta helix domain-containing protein</fullName>
    </recommendedName>
</protein>
<dbReference type="InterPro" id="IPR012334">
    <property type="entry name" value="Pectin_lyas_fold"/>
</dbReference>
<dbReference type="RefSeq" id="WP_238241344.1">
    <property type="nucleotide sequence ID" value="NZ_BPQQ01000097.1"/>
</dbReference>
<accession>A0ABQ4SNV4</accession>
<evidence type="ECO:0000313" key="3">
    <source>
        <dbReference type="EMBL" id="GJE03976.1"/>
    </source>
</evidence>
<dbReference type="Gene3D" id="2.150.10.10">
    <property type="entry name" value="Serralysin-like metalloprotease, C-terminal"/>
    <property type="match status" value="2"/>
</dbReference>
<sequence>MPDTPSTPLTRYNGTIYAKSGDVIENLDIYADGVGIELEDDDNVTIRNVRIHYNGANQGSAGIDAVDADNLRIQGVEMINAGAPATGPNRDGGEFGVSLFHSPGASVTGATVRDASTGIYLQDSPNATLEGIEGYNMRGPFPRGQLVQFNRSGNSSLNNFYVFNDLQKSWTEDNIHIGHDSDGVTITNGLIDGNNSPSGVGVMLEGAQNTTVRNVDVVRMGNGAFTDLGSNNLFDDVRSFDNFFASQAGRGTPLSGSLIFGLADDTTLINGAYQNPVHPENVVYGGGIQDDAFGGTYQAKEIFGQSPMAAWHNSFSWSSAAGTPVGGGTPQGSTGTTPPQTSPTPSPTQGTTGADTLKGTAGADTLAGGKGNDTYVVNHAGDKVIEIAGQGVDTVQSSVSFNLNGQDIERLTLTGGSAINGTGNGMANLITGNGAANILNGGAGADTLQGGLGNDTFVMSNALVTGVIDHITDFSPSARGNNDTVQLARSIFGSLPAGALAGSAFKDLGVWGARVDASDRILYNRNTGLLSYDADGSGRAFSAVPFAQLDNHPVITAGDFTVV</sequence>
<name>A0ABQ4SNV4_9HYPH</name>
<evidence type="ECO:0000256" key="1">
    <source>
        <dbReference type="SAM" id="MobiDB-lite"/>
    </source>
</evidence>
<dbReference type="InterPro" id="IPR006626">
    <property type="entry name" value="PbH1"/>
</dbReference>
<feature type="domain" description="Periplasmic copper-binding protein NosD beta helix" evidence="2">
    <location>
        <begin position="96"/>
        <end position="233"/>
    </location>
</feature>
<evidence type="ECO:0000259" key="2">
    <source>
        <dbReference type="Pfam" id="PF05048"/>
    </source>
</evidence>
<dbReference type="Proteomes" id="UP001055153">
    <property type="component" value="Unassembled WGS sequence"/>
</dbReference>
<reference evidence="3" key="1">
    <citation type="journal article" date="2021" name="Front. Microbiol.">
        <title>Comprehensive Comparative Genomics and Phenotyping of Methylobacterium Species.</title>
        <authorList>
            <person name="Alessa O."/>
            <person name="Ogura Y."/>
            <person name="Fujitani Y."/>
            <person name="Takami H."/>
            <person name="Hayashi T."/>
            <person name="Sahin N."/>
            <person name="Tani A."/>
        </authorList>
    </citation>
    <scope>NUCLEOTIDE SEQUENCE</scope>
    <source>
        <strain evidence="3">DSM 17168</strain>
    </source>
</reference>
<dbReference type="SUPFAM" id="SSF51126">
    <property type="entry name" value="Pectin lyase-like"/>
    <property type="match status" value="2"/>
</dbReference>
<dbReference type="SMART" id="SM00710">
    <property type="entry name" value="PbH1"/>
    <property type="match status" value="7"/>
</dbReference>
<dbReference type="InterPro" id="IPR007742">
    <property type="entry name" value="NosD_dom"/>
</dbReference>
<dbReference type="InterPro" id="IPR011049">
    <property type="entry name" value="Serralysin-like_metalloprot_C"/>
</dbReference>
<keyword evidence="4" id="KW-1185">Reference proteome</keyword>
<dbReference type="Pfam" id="PF05048">
    <property type="entry name" value="NosD"/>
    <property type="match status" value="1"/>
</dbReference>
<organism evidence="3 4">
    <name type="scientific">Methylobacterium isbiliense</name>
    <dbReference type="NCBI Taxonomy" id="315478"/>
    <lineage>
        <taxon>Bacteria</taxon>
        <taxon>Pseudomonadati</taxon>
        <taxon>Pseudomonadota</taxon>
        <taxon>Alphaproteobacteria</taxon>
        <taxon>Hyphomicrobiales</taxon>
        <taxon>Methylobacteriaceae</taxon>
        <taxon>Methylobacterium</taxon>
    </lineage>
</organism>
<proteinExistence type="predicted"/>
<comment type="caution">
    <text evidence="3">The sequence shown here is derived from an EMBL/GenBank/DDBJ whole genome shotgun (WGS) entry which is preliminary data.</text>
</comment>
<dbReference type="Pfam" id="PF00353">
    <property type="entry name" value="HemolysinCabind"/>
    <property type="match status" value="2"/>
</dbReference>
<dbReference type="InterPro" id="IPR011050">
    <property type="entry name" value="Pectin_lyase_fold/virulence"/>
</dbReference>
<evidence type="ECO:0000313" key="4">
    <source>
        <dbReference type="Proteomes" id="UP001055153"/>
    </source>
</evidence>
<dbReference type="EMBL" id="BPQQ01000097">
    <property type="protein sequence ID" value="GJE03976.1"/>
    <property type="molecule type" value="Genomic_DNA"/>
</dbReference>
<gene>
    <name evidence="3" type="ORF">GMJLKIPL_5933</name>
</gene>
<dbReference type="PRINTS" id="PR00313">
    <property type="entry name" value="CABNDNGRPT"/>
</dbReference>
<dbReference type="Gene3D" id="2.160.20.10">
    <property type="entry name" value="Single-stranded right-handed beta-helix, Pectin lyase-like"/>
    <property type="match status" value="1"/>
</dbReference>
<dbReference type="InterPro" id="IPR001343">
    <property type="entry name" value="Hemolysn_Ca-bd"/>
</dbReference>
<reference evidence="3" key="2">
    <citation type="submission" date="2021-08" db="EMBL/GenBank/DDBJ databases">
        <authorList>
            <person name="Tani A."/>
            <person name="Ola A."/>
            <person name="Ogura Y."/>
            <person name="Katsura K."/>
            <person name="Hayashi T."/>
        </authorList>
    </citation>
    <scope>NUCLEOTIDE SEQUENCE</scope>
    <source>
        <strain evidence="3">DSM 17168</strain>
    </source>
</reference>